<evidence type="ECO:0000313" key="2">
    <source>
        <dbReference type="Proteomes" id="UP000222310"/>
    </source>
</evidence>
<comment type="caution">
    <text evidence="1">The sequence shown here is derived from an EMBL/GenBank/DDBJ whole genome shotgun (WGS) entry which is preliminary data.</text>
</comment>
<gene>
    <name evidence="1" type="ORF">VF08_27795</name>
</gene>
<reference evidence="1 2" key="1">
    <citation type="submission" date="2015-02" db="EMBL/GenBank/DDBJ databases">
        <title>Nostoc linckia genome annotation.</title>
        <authorList>
            <person name="Zhou Z."/>
        </authorList>
    </citation>
    <scope>NUCLEOTIDE SEQUENCE [LARGE SCALE GENOMIC DNA]</scope>
    <source>
        <strain evidence="2">z8</strain>
    </source>
</reference>
<organism evidence="1 2">
    <name type="scientific">Nostoc linckia z8</name>
    <dbReference type="NCBI Taxonomy" id="1628746"/>
    <lineage>
        <taxon>Bacteria</taxon>
        <taxon>Bacillati</taxon>
        <taxon>Cyanobacteriota</taxon>
        <taxon>Cyanophyceae</taxon>
        <taxon>Nostocales</taxon>
        <taxon>Nostocaceae</taxon>
        <taxon>Nostoc</taxon>
    </lineage>
</organism>
<sequence>MEPFNFSKVIAQTDVELQRLGWTTDQGREHLIKTYGKRSRLLLTEVELLDFLQYLASQPTLALNEVLSDEVEYSNYLEPESEEFQDFSTFWEESENICLELEYEELQDFSTFWEESDNLISRMSSEGLSQVITKTDVEMHRLGWTQEQGRQHLIKTYGKRGRFLLTDEELYEFLKYLQSQPEDPLDI</sequence>
<evidence type="ECO:0000313" key="1">
    <source>
        <dbReference type="EMBL" id="PHJ97908.1"/>
    </source>
</evidence>
<accession>A0A9Q5Z7J9</accession>
<dbReference type="Proteomes" id="UP000222310">
    <property type="component" value="Unassembled WGS sequence"/>
</dbReference>
<name>A0A9Q5Z7J9_NOSLI</name>
<dbReference type="AlphaFoldDB" id="A0A9Q5Z7J9"/>
<proteinExistence type="predicted"/>
<dbReference type="EMBL" id="LAHD01000107">
    <property type="protein sequence ID" value="PHJ97908.1"/>
    <property type="molecule type" value="Genomic_DNA"/>
</dbReference>
<protein>
    <submittedName>
        <fullName evidence="1">Uncharacterized protein</fullName>
    </submittedName>
</protein>